<dbReference type="RefSeq" id="WP_181612217.1">
    <property type="nucleotide sequence ID" value="NZ_BAABAM010000017.1"/>
</dbReference>
<accession>A0A7W0CLZ3</accession>
<proteinExistence type="predicted"/>
<name>A0A7W0CLZ3_9ACTN</name>
<dbReference type="EMBL" id="JACDUR010000005">
    <property type="protein sequence ID" value="MBA2893405.1"/>
    <property type="molecule type" value="Genomic_DNA"/>
</dbReference>
<dbReference type="AlphaFoldDB" id="A0A7W0CLZ3"/>
<comment type="caution">
    <text evidence="1">The sequence shown here is derived from an EMBL/GenBank/DDBJ whole genome shotgun (WGS) entry which is preliminary data.</text>
</comment>
<evidence type="ECO:0000313" key="2">
    <source>
        <dbReference type="Proteomes" id="UP000530928"/>
    </source>
</evidence>
<dbReference type="Proteomes" id="UP000530928">
    <property type="component" value="Unassembled WGS sequence"/>
</dbReference>
<reference evidence="1 2" key="1">
    <citation type="submission" date="2020-07" db="EMBL/GenBank/DDBJ databases">
        <title>Genomic Encyclopedia of Type Strains, Phase IV (KMG-IV): sequencing the most valuable type-strain genomes for metagenomic binning, comparative biology and taxonomic classification.</title>
        <authorList>
            <person name="Goeker M."/>
        </authorList>
    </citation>
    <scope>NUCLEOTIDE SEQUENCE [LARGE SCALE GENOMIC DNA]</scope>
    <source>
        <strain evidence="1 2">DSM 45533</strain>
    </source>
</reference>
<organism evidence="1 2">
    <name type="scientific">Nonomuraea soli</name>
    <dbReference type="NCBI Taxonomy" id="1032476"/>
    <lineage>
        <taxon>Bacteria</taxon>
        <taxon>Bacillati</taxon>
        <taxon>Actinomycetota</taxon>
        <taxon>Actinomycetes</taxon>
        <taxon>Streptosporangiales</taxon>
        <taxon>Streptosporangiaceae</taxon>
        <taxon>Nonomuraea</taxon>
    </lineage>
</organism>
<gene>
    <name evidence="1" type="ORF">HNR30_004766</name>
</gene>
<keyword evidence="2" id="KW-1185">Reference proteome</keyword>
<sequence length="81" mass="9282">MRTPLTPDEEARFHVVMTELVEQKLGEHGTFRITADTEEDRARWQEVARRVGERSGHSIVSYSNGRTIMITSPERVGVIEE</sequence>
<evidence type="ECO:0000313" key="1">
    <source>
        <dbReference type="EMBL" id="MBA2893405.1"/>
    </source>
</evidence>
<protein>
    <submittedName>
        <fullName evidence="1">Uncharacterized protein</fullName>
    </submittedName>
</protein>